<evidence type="ECO:0000256" key="4">
    <source>
        <dbReference type="ARBA" id="ARBA00022801"/>
    </source>
</evidence>
<dbReference type="InterPro" id="IPR018114">
    <property type="entry name" value="TRYPSIN_HIS"/>
</dbReference>
<feature type="region of interest" description="Disordered" evidence="10">
    <location>
        <begin position="149"/>
        <end position="172"/>
    </location>
</feature>
<evidence type="ECO:0000256" key="2">
    <source>
        <dbReference type="ARBA" id="ARBA00022525"/>
    </source>
</evidence>
<evidence type="ECO:0000256" key="3">
    <source>
        <dbReference type="ARBA" id="ARBA00022670"/>
    </source>
</evidence>
<evidence type="ECO:0000256" key="7">
    <source>
        <dbReference type="ARBA" id="ARBA00036320"/>
    </source>
</evidence>
<dbReference type="InterPro" id="IPR043504">
    <property type="entry name" value="Peptidase_S1_PA_chymotrypsin"/>
</dbReference>
<keyword evidence="6" id="KW-1015">Disulfide bond</keyword>
<dbReference type="PANTHER" id="PTHR24252:SF7">
    <property type="entry name" value="HYALIN"/>
    <property type="match status" value="1"/>
</dbReference>
<feature type="domain" description="Peptidase S1" evidence="11">
    <location>
        <begin position="194"/>
        <end position="438"/>
    </location>
</feature>
<dbReference type="FunFam" id="2.40.10.10:FF:000047">
    <property type="entry name" value="Trypsin eta"/>
    <property type="match status" value="1"/>
</dbReference>
<sequence>MVHNPTHSQKRHRIGGSPKACNHLRNIRGHKQHTPYVTHKNSVKFKFGSSTRRTYVLLHLYFLAKFKMWWKPIVFVNIFIINSIISQDVGEKCMPNNQVFEGTCKEVSQCEAAMQAIRNKRNHQFGRCGFSGFEEVVCCPHTTNKFGDNIDRKTGDNSGDNRTGNNSNDKTRRIAERECRKIAANSIAPLDLHILGGEAASLGEFPHMVALGYDRGNGGFEFDCGGSVLSNTYVLSAAHCVDTLDRIEPTIIRAGVVEIGGKNFNSESDVRIAEIVINPRYTRKEKYHDLALLRLEKPLQFTSTLNAICLETNDEDPTEPLTITGWGKVNNARDTRSTTLLKANVTVVQRGNCTESYTNWRKLPSGISPDQLCAGDPEGIRDTCQGDSGGPLVITSEEGQGKNRLVGVTSFGRGCGSSIPGVYTRVSRYVDWIESVVWPN</sequence>
<proteinExistence type="predicted"/>
<dbReference type="OrthoDB" id="6418646at2759"/>
<dbReference type="GO" id="GO:0005576">
    <property type="term" value="C:extracellular region"/>
    <property type="evidence" value="ECO:0007669"/>
    <property type="project" value="UniProtKB-SubCell"/>
</dbReference>
<keyword evidence="2" id="KW-0964">Secreted</keyword>
<keyword evidence="4 9" id="KW-0378">Hydrolase</keyword>
<dbReference type="PROSITE" id="PS00134">
    <property type="entry name" value="TRYPSIN_HIS"/>
    <property type="match status" value="1"/>
</dbReference>
<evidence type="ECO:0000256" key="9">
    <source>
        <dbReference type="RuleBase" id="RU363034"/>
    </source>
</evidence>
<keyword evidence="5 9" id="KW-0720">Serine protease</keyword>
<evidence type="ECO:0000313" key="12">
    <source>
        <dbReference type="EMBL" id="CAB3221803.1"/>
    </source>
</evidence>
<evidence type="ECO:0000256" key="6">
    <source>
        <dbReference type="ARBA" id="ARBA00023157"/>
    </source>
</evidence>
<comment type="subcellular location">
    <subcellularLocation>
        <location evidence="1">Secreted</location>
    </subcellularLocation>
</comment>
<dbReference type="GO" id="GO:0016485">
    <property type="term" value="P:protein processing"/>
    <property type="evidence" value="ECO:0007669"/>
    <property type="project" value="UniProtKB-ARBA"/>
</dbReference>
<dbReference type="InterPro" id="IPR033116">
    <property type="entry name" value="TRYPSIN_SER"/>
</dbReference>
<evidence type="ECO:0000313" key="13">
    <source>
        <dbReference type="Proteomes" id="UP000494256"/>
    </source>
</evidence>
<dbReference type="InterPro" id="IPR009003">
    <property type="entry name" value="Peptidase_S1_PA"/>
</dbReference>
<name>A0A8S0YSQ0_ARCPL</name>
<evidence type="ECO:0000256" key="8">
    <source>
        <dbReference type="ARBA" id="ARBA00038868"/>
    </source>
</evidence>
<dbReference type="PRINTS" id="PR00722">
    <property type="entry name" value="CHYMOTRYPSIN"/>
</dbReference>
<comment type="caution">
    <text evidence="12">The sequence shown here is derived from an EMBL/GenBank/DDBJ whole genome shotgun (WGS) entry which is preliminary data.</text>
</comment>
<dbReference type="InterPro" id="IPR001314">
    <property type="entry name" value="Peptidase_S1A"/>
</dbReference>
<accession>A0A8S0YSQ0</accession>
<reference evidence="12 13" key="1">
    <citation type="submission" date="2020-04" db="EMBL/GenBank/DDBJ databases">
        <authorList>
            <person name="Wallbank WR R."/>
            <person name="Pardo Diaz C."/>
            <person name="Kozak K."/>
            <person name="Martin S."/>
            <person name="Jiggins C."/>
            <person name="Moest M."/>
            <person name="Warren A I."/>
            <person name="Byers J.R.P. K."/>
            <person name="Montejo-Kovacevich G."/>
            <person name="Yen C E."/>
        </authorList>
    </citation>
    <scope>NUCLEOTIDE SEQUENCE [LARGE SCALE GENOMIC DNA]</scope>
</reference>
<dbReference type="Proteomes" id="UP000494256">
    <property type="component" value="Unassembled WGS sequence"/>
</dbReference>
<dbReference type="InterPro" id="IPR001254">
    <property type="entry name" value="Trypsin_dom"/>
</dbReference>
<evidence type="ECO:0000256" key="5">
    <source>
        <dbReference type="ARBA" id="ARBA00022825"/>
    </source>
</evidence>
<dbReference type="PANTHER" id="PTHR24252">
    <property type="entry name" value="ACROSIN-RELATED"/>
    <property type="match status" value="1"/>
</dbReference>
<protein>
    <recommendedName>
        <fullName evidence="8">trypsin</fullName>
        <ecNumber evidence="8">3.4.21.4</ecNumber>
    </recommendedName>
</protein>
<keyword evidence="3 9" id="KW-0645">Protease</keyword>
<dbReference type="SUPFAM" id="SSF50494">
    <property type="entry name" value="Trypsin-like serine proteases"/>
    <property type="match status" value="1"/>
</dbReference>
<evidence type="ECO:0000259" key="11">
    <source>
        <dbReference type="PROSITE" id="PS50240"/>
    </source>
</evidence>
<evidence type="ECO:0000256" key="10">
    <source>
        <dbReference type="SAM" id="MobiDB-lite"/>
    </source>
</evidence>
<dbReference type="AlphaFoldDB" id="A0A8S0YSQ0"/>
<gene>
    <name evidence="12" type="ORF">APLA_LOCUS991</name>
</gene>
<dbReference type="EC" id="3.4.21.4" evidence="8"/>
<dbReference type="Pfam" id="PF00089">
    <property type="entry name" value="Trypsin"/>
    <property type="match status" value="1"/>
</dbReference>
<dbReference type="PROSITE" id="PS00135">
    <property type="entry name" value="TRYPSIN_SER"/>
    <property type="match status" value="1"/>
</dbReference>
<dbReference type="EMBL" id="CADEBD010000051">
    <property type="protein sequence ID" value="CAB3221803.1"/>
    <property type="molecule type" value="Genomic_DNA"/>
</dbReference>
<organism evidence="12 13">
    <name type="scientific">Arctia plantaginis</name>
    <name type="common">Wood tiger moth</name>
    <name type="synonym">Phalaena plantaginis</name>
    <dbReference type="NCBI Taxonomy" id="874455"/>
    <lineage>
        <taxon>Eukaryota</taxon>
        <taxon>Metazoa</taxon>
        <taxon>Ecdysozoa</taxon>
        <taxon>Arthropoda</taxon>
        <taxon>Hexapoda</taxon>
        <taxon>Insecta</taxon>
        <taxon>Pterygota</taxon>
        <taxon>Neoptera</taxon>
        <taxon>Endopterygota</taxon>
        <taxon>Lepidoptera</taxon>
        <taxon>Glossata</taxon>
        <taxon>Ditrysia</taxon>
        <taxon>Noctuoidea</taxon>
        <taxon>Erebidae</taxon>
        <taxon>Arctiinae</taxon>
        <taxon>Arctia</taxon>
    </lineage>
</organism>
<dbReference type="CDD" id="cd00190">
    <property type="entry name" value="Tryp_SPc"/>
    <property type="match status" value="1"/>
</dbReference>
<dbReference type="Gene3D" id="2.40.10.10">
    <property type="entry name" value="Trypsin-like serine proteases"/>
    <property type="match status" value="2"/>
</dbReference>
<comment type="catalytic activity">
    <reaction evidence="7">
        <text>Preferential cleavage: Arg-|-Xaa, Lys-|-Xaa.</text>
        <dbReference type="EC" id="3.4.21.4"/>
    </reaction>
</comment>
<dbReference type="SMART" id="SM00020">
    <property type="entry name" value="Tryp_SPc"/>
    <property type="match status" value="1"/>
</dbReference>
<dbReference type="PROSITE" id="PS50240">
    <property type="entry name" value="TRYPSIN_DOM"/>
    <property type="match status" value="1"/>
</dbReference>
<dbReference type="GO" id="GO:0004252">
    <property type="term" value="F:serine-type endopeptidase activity"/>
    <property type="evidence" value="ECO:0007669"/>
    <property type="project" value="UniProtKB-EC"/>
</dbReference>
<feature type="compositionally biased region" description="Polar residues" evidence="10">
    <location>
        <begin position="156"/>
        <end position="168"/>
    </location>
</feature>
<evidence type="ECO:0000256" key="1">
    <source>
        <dbReference type="ARBA" id="ARBA00004613"/>
    </source>
</evidence>